<gene>
    <name evidence="2" type="ORF">CDD80_4285</name>
</gene>
<feature type="transmembrane region" description="Helical" evidence="1">
    <location>
        <begin position="266"/>
        <end position="285"/>
    </location>
</feature>
<dbReference type="PANTHER" id="PTHR37577:SF1">
    <property type="entry name" value="INTEGRAL MEMBRANE PROTEIN"/>
    <property type="match status" value="1"/>
</dbReference>
<keyword evidence="1" id="KW-1133">Transmembrane helix</keyword>
<sequence length="301" mass="33336">MSAGQSNPACLDLDKKFEPDPDITGTGVMIGFVATAYIVLGLVVANYIIAFDPAKDLNPEMDPAQGTDQRKPSRPNPIDAKFLAVSRSVCRPVVRFLGSAPCWAGYTVDFERVFNETILSMCDAQILAGGGILISGFLCLHQNLSAYHWRIMVFLAWFSTISHIAGFASIQAHLRSTPWKRNSRFIAMALILILLIAAIVPTRFFTWRSSTDSELHRVLSTSAAICYYDPQFLYRIKALFPAEPLAFCQSSAGSPGKFIVAMRHYLVLRPALAIIVLFYIVFDIWGSMFTEQVPWAGGPQD</sequence>
<proteinExistence type="predicted"/>
<dbReference type="InterPro" id="IPR053018">
    <property type="entry name" value="Elsinochrome_Biosynth-Asso"/>
</dbReference>
<reference evidence="2 3" key="1">
    <citation type="submission" date="2017-06" db="EMBL/GenBank/DDBJ databases">
        <title>Ant-infecting Ophiocordyceps genomes reveal a high diversity of potential behavioral manipulation genes and a possible major role for enterotoxins.</title>
        <authorList>
            <person name="De Bekker C."/>
            <person name="Evans H.C."/>
            <person name="Brachmann A."/>
            <person name="Hughes D.P."/>
        </authorList>
    </citation>
    <scope>NUCLEOTIDE SEQUENCE [LARGE SCALE GENOMIC DNA]</scope>
    <source>
        <strain evidence="2 3">Map16</strain>
    </source>
</reference>
<comment type="caution">
    <text evidence="2">The sequence shown here is derived from an EMBL/GenBank/DDBJ whole genome shotgun (WGS) entry which is preliminary data.</text>
</comment>
<feature type="transmembrane region" description="Helical" evidence="1">
    <location>
        <begin position="152"/>
        <end position="173"/>
    </location>
</feature>
<protein>
    <submittedName>
        <fullName evidence="2">Uncharacterized protein</fullName>
    </submittedName>
</protein>
<dbReference type="OrthoDB" id="5427664at2759"/>
<keyword evidence="1" id="KW-0812">Transmembrane</keyword>
<evidence type="ECO:0000313" key="3">
    <source>
        <dbReference type="Proteomes" id="UP000226431"/>
    </source>
</evidence>
<keyword evidence="3" id="KW-1185">Reference proteome</keyword>
<evidence type="ECO:0000313" key="2">
    <source>
        <dbReference type="EMBL" id="PHH72742.1"/>
    </source>
</evidence>
<evidence type="ECO:0000256" key="1">
    <source>
        <dbReference type="SAM" id="Phobius"/>
    </source>
</evidence>
<accession>A0A2C5YZE9</accession>
<dbReference type="STRING" id="2004952.A0A2C5YZE9"/>
<name>A0A2C5YZE9_9HYPO</name>
<keyword evidence="1" id="KW-0472">Membrane</keyword>
<feature type="transmembrane region" description="Helical" evidence="1">
    <location>
        <begin position="23"/>
        <end position="49"/>
    </location>
</feature>
<organism evidence="2 3">
    <name type="scientific">Ophiocordyceps camponoti-rufipedis</name>
    <dbReference type="NCBI Taxonomy" id="2004952"/>
    <lineage>
        <taxon>Eukaryota</taxon>
        <taxon>Fungi</taxon>
        <taxon>Dikarya</taxon>
        <taxon>Ascomycota</taxon>
        <taxon>Pezizomycotina</taxon>
        <taxon>Sordariomycetes</taxon>
        <taxon>Hypocreomycetidae</taxon>
        <taxon>Hypocreales</taxon>
        <taxon>Ophiocordycipitaceae</taxon>
        <taxon>Ophiocordyceps</taxon>
    </lineage>
</organism>
<feature type="transmembrane region" description="Helical" evidence="1">
    <location>
        <begin position="185"/>
        <end position="205"/>
    </location>
</feature>
<dbReference type="PANTHER" id="PTHR37577">
    <property type="entry name" value="INTEGRAL MEMBRANE PROTEIN"/>
    <property type="match status" value="1"/>
</dbReference>
<dbReference type="AlphaFoldDB" id="A0A2C5YZE9"/>
<dbReference type="Proteomes" id="UP000226431">
    <property type="component" value="Unassembled WGS sequence"/>
</dbReference>
<dbReference type="EMBL" id="NJES01000396">
    <property type="protein sequence ID" value="PHH72742.1"/>
    <property type="molecule type" value="Genomic_DNA"/>
</dbReference>